<protein>
    <submittedName>
        <fullName evidence="2">Uncharacterized protein</fullName>
    </submittedName>
</protein>
<evidence type="ECO:0000313" key="3">
    <source>
        <dbReference type="Proteomes" id="UP000077266"/>
    </source>
</evidence>
<dbReference type="Proteomes" id="UP000077266">
    <property type="component" value="Unassembled WGS sequence"/>
</dbReference>
<name>A0A165E2G4_EXIGL</name>
<feature type="region of interest" description="Disordered" evidence="1">
    <location>
        <begin position="114"/>
        <end position="172"/>
    </location>
</feature>
<dbReference type="EMBL" id="KV426172">
    <property type="protein sequence ID" value="KZV85922.1"/>
    <property type="molecule type" value="Genomic_DNA"/>
</dbReference>
<proteinExistence type="predicted"/>
<sequence>MATTRKNFAVDNEFDLSKIDILWSGTWEEAPAWNVKDSKYALCLPVPVKTVRDWKTSASGESRMEHVIVWQMDLQEILSDGKVYHVGYVRQKYGFRDPNPTLEFGMGATAVKASAMTSEQKPDDDPTLALHPRAPPSSPIATPPADTVPVPAPRASRKRSYHIDPDDSDDEAEVRARKRRIAAGTSTVSDDIADVYFEAKQHEPFIRMEDCGMVTYKVRRKCKKIPPPPAPRRIPTVTARCDVLEYIPIRAELVCQ</sequence>
<evidence type="ECO:0000313" key="2">
    <source>
        <dbReference type="EMBL" id="KZV85922.1"/>
    </source>
</evidence>
<reference evidence="2 3" key="1">
    <citation type="journal article" date="2016" name="Mol. Biol. Evol.">
        <title>Comparative Genomics of Early-Diverging Mushroom-Forming Fungi Provides Insights into the Origins of Lignocellulose Decay Capabilities.</title>
        <authorList>
            <person name="Nagy L.G."/>
            <person name="Riley R."/>
            <person name="Tritt A."/>
            <person name="Adam C."/>
            <person name="Daum C."/>
            <person name="Floudas D."/>
            <person name="Sun H."/>
            <person name="Yadav J.S."/>
            <person name="Pangilinan J."/>
            <person name="Larsson K.H."/>
            <person name="Matsuura K."/>
            <person name="Barry K."/>
            <person name="Labutti K."/>
            <person name="Kuo R."/>
            <person name="Ohm R.A."/>
            <person name="Bhattacharya S.S."/>
            <person name="Shirouzu T."/>
            <person name="Yoshinaga Y."/>
            <person name="Martin F.M."/>
            <person name="Grigoriev I.V."/>
            <person name="Hibbett D.S."/>
        </authorList>
    </citation>
    <scope>NUCLEOTIDE SEQUENCE [LARGE SCALE GENOMIC DNA]</scope>
    <source>
        <strain evidence="2 3">HHB12029</strain>
    </source>
</reference>
<accession>A0A165E2G4</accession>
<keyword evidence="3" id="KW-1185">Reference proteome</keyword>
<feature type="compositionally biased region" description="Pro residues" evidence="1">
    <location>
        <begin position="133"/>
        <end position="142"/>
    </location>
</feature>
<dbReference type="InParanoid" id="A0A165E2G4"/>
<evidence type="ECO:0000256" key="1">
    <source>
        <dbReference type="SAM" id="MobiDB-lite"/>
    </source>
</evidence>
<organism evidence="2 3">
    <name type="scientific">Exidia glandulosa HHB12029</name>
    <dbReference type="NCBI Taxonomy" id="1314781"/>
    <lineage>
        <taxon>Eukaryota</taxon>
        <taxon>Fungi</taxon>
        <taxon>Dikarya</taxon>
        <taxon>Basidiomycota</taxon>
        <taxon>Agaricomycotina</taxon>
        <taxon>Agaricomycetes</taxon>
        <taxon>Auriculariales</taxon>
        <taxon>Exidiaceae</taxon>
        <taxon>Exidia</taxon>
    </lineage>
</organism>
<dbReference type="AlphaFoldDB" id="A0A165E2G4"/>
<gene>
    <name evidence="2" type="ORF">EXIGLDRAFT_841143</name>
</gene>